<dbReference type="Pfam" id="PF01841">
    <property type="entry name" value="Transglut_core"/>
    <property type="match status" value="1"/>
</dbReference>
<dbReference type="InterPro" id="IPR038765">
    <property type="entry name" value="Papain-like_cys_pep_sf"/>
</dbReference>
<evidence type="ECO:0000259" key="1">
    <source>
        <dbReference type="Pfam" id="PF01841"/>
    </source>
</evidence>
<dbReference type="GO" id="GO:0005737">
    <property type="term" value="C:cytoplasm"/>
    <property type="evidence" value="ECO:0007669"/>
    <property type="project" value="TreeGrafter"/>
</dbReference>
<dbReference type="InterPro" id="IPR002931">
    <property type="entry name" value="Transglutaminase-like"/>
</dbReference>
<protein>
    <recommendedName>
        <fullName evidence="1">Transglutaminase-like domain-containing protein</fullName>
    </recommendedName>
</protein>
<dbReference type="PANTHER" id="PTHR46333:SF2">
    <property type="entry name" value="CYTOKINESIS PROTEIN 3"/>
    <property type="match status" value="1"/>
</dbReference>
<dbReference type="AlphaFoldDB" id="A0A6L8RVZ2"/>
<sequence length="434" mass="50494">MEHLKNNRNRSVEQSMKRRCLRIYRKRRKKKLIILILTCILFLGTAAAERGGYLELEQFGSNKKQDIPYQKVSITEEENTEKYYYQQLPTEQRQVYQEILEGVRNHTEEIYVHNADVDETNQIFQKLMKDQPDIFWCDGTATATTHKGTESYTVLKPKYFYTAEESQKMQTAIMQAAEKWLADLDADADDYHKILYVYGKIVDEVEYDESAPDNQNIYSVFVNQKSVCAGYSKATQYLLERLGVFCTYVTGKTTEGGNHAWNLVKCNGDYYYVDTTWGDPVFQQEEGENTSQDAEQNSGQDAEASGNKANISYDYLCCDDTQLFQTHILDKDTQMPECSKMDCNYYVVNGMYYTQYDAKKVLEAMNQAIWAKKSATIFKFADTFVYSQAHDDIFQKELAKAVQNLADYYGVSQVKYQYIDDPRLHKIVIFWQYS</sequence>
<evidence type="ECO:0000313" key="3">
    <source>
        <dbReference type="Proteomes" id="UP000472916"/>
    </source>
</evidence>
<dbReference type="Gene3D" id="3.10.620.30">
    <property type="match status" value="1"/>
</dbReference>
<feature type="domain" description="Transglutaminase-like" evidence="1">
    <location>
        <begin position="186"/>
        <end position="274"/>
    </location>
</feature>
<accession>A0A6L8RVZ2</accession>
<organism evidence="2 3">
    <name type="scientific">Dorea longicatena</name>
    <dbReference type="NCBI Taxonomy" id="88431"/>
    <lineage>
        <taxon>Bacteria</taxon>
        <taxon>Bacillati</taxon>
        <taxon>Bacillota</taxon>
        <taxon>Clostridia</taxon>
        <taxon>Lachnospirales</taxon>
        <taxon>Lachnospiraceae</taxon>
        <taxon>Dorea</taxon>
    </lineage>
</organism>
<reference evidence="2 3" key="1">
    <citation type="journal article" date="2019" name="Nat. Med.">
        <title>A library of human gut bacterial isolates paired with longitudinal multiomics data enables mechanistic microbiome research.</title>
        <authorList>
            <person name="Poyet M."/>
            <person name="Groussin M."/>
            <person name="Gibbons S.M."/>
            <person name="Avila-Pacheco J."/>
            <person name="Jiang X."/>
            <person name="Kearney S.M."/>
            <person name="Perrotta A.R."/>
            <person name="Berdy B."/>
            <person name="Zhao S."/>
            <person name="Lieberman T.D."/>
            <person name="Swanson P.K."/>
            <person name="Smith M."/>
            <person name="Roesemann S."/>
            <person name="Alexander J.E."/>
            <person name="Rich S.A."/>
            <person name="Livny J."/>
            <person name="Vlamakis H."/>
            <person name="Clish C."/>
            <person name="Bullock K."/>
            <person name="Deik A."/>
            <person name="Scott J."/>
            <person name="Pierce K.A."/>
            <person name="Xavier R.J."/>
            <person name="Alm E.J."/>
        </authorList>
    </citation>
    <scope>NUCLEOTIDE SEQUENCE [LARGE SCALE GENOMIC DNA]</scope>
    <source>
        <strain evidence="2 3">BIOML-A6</strain>
    </source>
</reference>
<dbReference type="PANTHER" id="PTHR46333">
    <property type="entry name" value="CYTOKINESIS PROTEIN 3"/>
    <property type="match status" value="1"/>
</dbReference>
<dbReference type="InterPro" id="IPR052557">
    <property type="entry name" value="CAP/Cytokinesis_protein"/>
</dbReference>
<name>A0A6L8RVZ2_9FIRM</name>
<evidence type="ECO:0000313" key="2">
    <source>
        <dbReference type="EMBL" id="MZK40454.1"/>
    </source>
</evidence>
<dbReference type="OrthoDB" id="9788327at2"/>
<dbReference type="Proteomes" id="UP000472916">
    <property type="component" value="Unassembled WGS sequence"/>
</dbReference>
<dbReference type="SUPFAM" id="SSF54001">
    <property type="entry name" value="Cysteine proteinases"/>
    <property type="match status" value="1"/>
</dbReference>
<dbReference type="EMBL" id="WWSC01000002">
    <property type="protein sequence ID" value="MZK40454.1"/>
    <property type="molecule type" value="Genomic_DNA"/>
</dbReference>
<gene>
    <name evidence="2" type="ORF">GT528_01740</name>
</gene>
<proteinExistence type="predicted"/>
<comment type="caution">
    <text evidence="2">The sequence shown here is derived from an EMBL/GenBank/DDBJ whole genome shotgun (WGS) entry which is preliminary data.</text>
</comment>